<proteinExistence type="predicted"/>
<comment type="caution">
    <text evidence="1">The sequence shown here is derived from an EMBL/GenBank/DDBJ whole genome shotgun (WGS) entry which is preliminary data.</text>
</comment>
<dbReference type="AlphaFoldDB" id="A0AA86XAA3"/>
<name>A0AA86XAA3_9VIBR</name>
<organism evidence="1 2">
    <name type="scientific">Vibrio coralliirubri</name>
    <dbReference type="NCBI Taxonomy" id="1516159"/>
    <lineage>
        <taxon>Bacteria</taxon>
        <taxon>Pseudomonadati</taxon>
        <taxon>Pseudomonadota</taxon>
        <taxon>Gammaproteobacteria</taxon>
        <taxon>Vibrionales</taxon>
        <taxon>Vibrionaceae</taxon>
        <taxon>Vibrio</taxon>
    </lineage>
</organism>
<dbReference type="EMBL" id="CCKJ01000033">
    <property type="protein sequence ID" value="CDT69339.1"/>
    <property type="molecule type" value="Genomic_DNA"/>
</dbReference>
<dbReference type="Proteomes" id="UP000041625">
    <property type="component" value="Unassembled WGS sequence"/>
</dbReference>
<keyword evidence="2" id="KW-1185">Reference proteome</keyword>
<evidence type="ECO:0000313" key="2">
    <source>
        <dbReference type="Proteomes" id="UP000041625"/>
    </source>
</evidence>
<reference evidence="1 2" key="1">
    <citation type="submission" date="2014-06" db="EMBL/GenBank/DDBJ databases">
        <authorList>
            <person name="Le Roux F."/>
        </authorList>
    </citation>
    <scope>NUCLEOTIDE SEQUENCE [LARGE SCALE GENOMIC DNA]</scope>
    <source>
        <strain evidence="1 2">J2-31</strain>
    </source>
</reference>
<sequence length="52" mass="5754">MNCVYPKARCPPLGEAIEKTTQLEPEFALTLSNHNTIEDQGLAIWELVLASP</sequence>
<evidence type="ECO:0000313" key="1">
    <source>
        <dbReference type="EMBL" id="CDT69339.1"/>
    </source>
</evidence>
<gene>
    <name evidence="1" type="ORF">VCR31J2_1280250</name>
</gene>
<accession>A0AA86XAA3</accession>
<protein>
    <submittedName>
        <fullName evidence="1">Uncharacterized protein</fullName>
    </submittedName>
</protein>